<gene>
    <name evidence="1" type="ORF">MNBD_GAMMA10-557</name>
</gene>
<proteinExistence type="predicted"/>
<protein>
    <submittedName>
        <fullName evidence="1">Uncharacterized protein</fullName>
    </submittedName>
</protein>
<organism evidence="1">
    <name type="scientific">hydrothermal vent metagenome</name>
    <dbReference type="NCBI Taxonomy" id="652676"/>
    <lineage>
        <taxon>unclassified sequences</taxon>
        <taxon>metagenomes</taxon>
        <taxon>ecological metagenomes</taxon>
    </lineage>
</organism>
<sequence length="589" mass="67364">MNNPLAIQSGRPCSDISLSAEASQDVRQAYLVAMRQRFKSEINRLSRNNNRGDMLDMLKKQDASRDNAENLSFLMTYVYAFNWLQQNLHIDFREEVLAAFAKGPQAFLMQMLLNSQSTTAFIQAYIHYWQHFQGEAQLQQHQLITLLQHKGSAEALGEYIQASWNSLQLFSRSFAIGYKDLAKQEKNRYNDMLGDEDKQRLALVDKLPDTAKPAFFTKLGIIPAMGCPQTCRHCMFIFRPLMHNTDDPSQLYKIVDELTTSVLFTGGDLSKHLTHFYNAISSMRNVTTFAILLNGDFADSTDITQDVMGKMASAIHQRPSGWPKAKVILQISFDEFHQEVVVDRKGQLKERIPVTKIANIIETAPQFNNEIQLCLLHKQVHLNFSMALFQKGVFARLVKELARRGHKVEIISTGSSPRLKRNPLNPEQPAQLIKDATFILSKHPATHLLLTSTTIDAYGRANMMELHETVNERDLLKQMLAGKGCGGETFDKDLMLWFNGWATLFSAVHMCLGNVFEDGIETIRKRQLKDPLSNAMNQFDLRLLDYYREQHNDLEHIIETSTSPHHLFHTITEESAMRLHMTQRLISEM</sequence>
<evidence type="ECO:0000313" key="1">
    <source>
        <dbReference type="EMBL" id="VAW70100.1"/>
    </source>
</evidence>
<dbReference type="AlphaFoldDB" id="A0A3B0XZG5"/>
<accession>A0A3B0XZG5</accession>
<dbReference type="EMBL" id="UOFJ01000493">
    <property type="protein sequence ID" value="VAW70100.1"/>
    <property type="molecule type" value="Genomic_DNA"/>
</dbReference>
<name>A0A3B0XZG5_9ZZZZ</name>
<reference evidence="1" key="1">
    <citation type="submission" date="2018-06" db="EMBL/GenBank/DDBJ databases">
        <authorList>
            <person name="Zhirakovskaya E."/>
        </authorList>
    </citation>
    <scope>NUCLEOTIDE SEQUENCE</scope>
</reference>